<comment type="caution">
    <text evidence="2">The sequence shown here is derived from an EMBL/GenBank/DDBJ whole genome shotgun (WGS) entry which is preliminary data.</text>
</comment>
<evidence type="ECO:0000313" key="2">
    <source>
        <dbReference type="EMBL" id="CAG9983666.1"/>
    </source>
</evidence>
<name>A0A9N9UE92_9HYPO</name>
<dbReference type="EMBL" id="CABFNO020001372">
    <property type="protein sequence ID" value="CAG9983666.1"/>
    <property type="molecule type" value="Genomic_DNA"/>
</dbReference>
<protein>
    <submittedName>
        <fullName evidence="2">Uncharacterized protein</fullName>
    </submittedName>
</protein>
<keyword evidence="1" id="KW-0732">Signal</keyword>
<feature type="signal peptide" evidence="1">
    <location>
        <begin position="1"/>
        <end position="35"/>
    </location>
</feature>
<dbReference type="AlphaFoldDB" id="A0A9N9UE92"/>
<organism evidence="2 3">
    <name type="scientific">Clonostachys byssicola</name>
    <dbReference type="NCBI Taxonomy" id="160290"/>
    <lineage>
        <taxon>Eukaryota</taxon>
        <taxon>Fungi</taxon>
        <taxon>Dikarya</taxon>
        <taxon>Ascomycota</taxon>
        <taxon>Pezizomycotina</taxon>
        <taxon>Sordariomycetes</taxon>
        <taxon>Hypocreomycetidae</taxon>
        <taxon>Hypocreales</taxon>
        <taxon>Bionectriaceae</taxon>
        <taxon>Clonostachys</taxon>
    </lineage>
</organism>
<gene>
    <name evidence="2" type="ORF">CBYS24578_00015331</name>
</gene>
<evidence type="ECO:0000313" key="3">
    <source>
        <dbReference type="Proteomes" id="UP000754883"/>
    </source>
</evidence>
<evidence type="ECO:0000256" key="1">
    <source>
        <dbReference type="SAM" id="SignalP"/>
    </source>
</evidence>
<keyword evidence="3" id="KW-1185">Reference proteome</keyword>
<reference evidence="3" key="1">
    <citation type="submission" date="2019-06" db="EMBL/GenBank/DDBJ databases">
        <authorList>
            <person name="Broberg M."/>
        </authorList>
    </citation>
    <scope>NUCLEOTIDE SEQUENCE [LARGE SCALE GENOMIC DNA]</scope>
</reference>
<dbReference type="Proteomes" id="UP000754883">
    <property type="component" value="Unassembled WGS sequence"/>
</dbReference>
<feature type="chain" id="PRO_5040135583" evidence="1">
    <location>
        <begin position="36"/>
        <end position="80"/>
    </location>
</feature>
<proteinExistence type="predicted"/>
<sequence length="80" mass="8789">MQVPRTSSSSIPPLPLPLLLFRLHICVVIWTRVTGVNHLVVLDEETVDVLSEASLFVLGAKTTFSLPIDELGEVDSYSII</sequence>
<feature type="non-terminal residue" evidence="2">
    <location>
        <position position="1"/>
    </location>
</feature>
<accession>A0A9N9UE92</accession>
<reference evidence="2 3" key="2">
    <citation type="submission" date="2021-10" db="EMBL/GenBank/DDBJ databases">
        <authorList>
            <person name="Piombo E."/>
        </authorList>
    </citation>
    <scope>NUCLEOTIDE SEQUENCE [LARGE SCALE GENOMIC DNA]</scope>
</reference>